<evidence type="ECO:0000256" key="2">
    <source>
        <dbReference type="SAM" id="Phobius"/>
    </source>
</evidence>
<keyword evidence="2" id="KW-0812">Transmembrane</keyword>
<feature type="compositionally biased region" description="Low complexity" evidence="1">
    <location>
        <begin position="123"/>
        <end position="134"/>
    </location>
</feature>
<sequence>MEQQRQSPARVRARGPAAWVEFVGGTLIFVACILGVVNVFASTVEVDQLASETACMGQPPGCEAVPMKWDRVPWAHTLEVNTTGGTVDVRCSRAYVLLGAWSCAALTALPVPVAPSASASASSAPAASSAKTPPRSGKPIVVRISPASSGSAAPRTGKMELQVVRDLGGKPPAQSTQ</sequence>
<keyword evidence="2" id="KW-1133">Transmembrane helix</keyword>
<name>A0A9X4ATB6_9BACT</name>
<reference evidence="3 4" key="1">
    <citation type="submission" date="2021-04" db="EMBL/GenBank/DDBJ databases">
        <title>Genome analysis of Polyangium sp.</title>
        <authorList>
            <person name="Li Y."/>
            <person name="Wang J."/>
        </authorList>
    </citation>
    <scope>NUCLEOTIDE SEQUENCE [LARGE SCALE GENOMIC DNA]</scope>
    <source>
        <strain evidence="3 4">SDU14</strain>
    </source>
</reference>
<organism evidence="3 4">
    <name type="scientific">Polyangium jinanense</name>
    <dbReference type="NCBI Taxonomy" id="2829994"/>
    <lineage>
        <taxon>Bacteria</taxon>
        <taxon>Pseudomonadati</taxon>
        <taxon>Myxococcota</taxon>
        <taxon>Polyangia</taxon>
        <taxon>Polyangiales</taxon>
        <taxon>Polyangiaceae</taxon>
        <taxon>Polyangium</taxon>
    </lineage>
</organism>
<dbReference type="EMBL" id="JAGTJJ010000017">
    <property type="protein sequence ID" value="MDC3984034.1"/>
    <property type="molecule type" value="Genomic_DNA"/>
</dbReference>
<protein>
    <submittedName>
        <fullName evidence="3">Uncharacterized protein</fullName>
    </submittedName>
</protein>
<keyword evidence="2" id="KW-0472">Membrane</keyword>
<dbReference type="Proteomes" id="UP001151081">
    <property type="component" value="Unassembled WGS sequence"/>
</dbReference>
<proteinExistence type="predicted"/>
<evidence type="ECO:0000313" key="3">
    <source>
        <dbReference type="EMBL" id="MDC3984034.1"/>
    </source>
</evidence>
<evidence type="ECO:0000313" key="4">
    <source>
        <dbReference type="Proteomes" id="UP001151081"/>
    </source>
</evidence>
<dbReference type="RefSeq" id="WP_272424557.1">
    <property type="nucleotide sequence ID" value="NZ_JAGTJJ010000017.1"/>
</dbReference>
<keyword evidence="4" id="KW-1185">Reference proteome</keyword>
<feature type="region of interest" description="Disordered" evidence="1">
    <location>
        <begin position="123"/>
        <end position="177"/>
    </location>
</feature>
<dbReference type="PROSITE" id="PS51257">
    <property type="entry name" value="PROKAR_LIPOPROTEIN"/>
    <property type="match status" value="1"/>
</dbReference>
<comment type="caution">
    <text evidence="3">The sequence shown here is derived from an EMBL/GenBank/DDBJ whole genome shotgun (WGS) entry which is preliminary data.</text>
</comment>
<evidence type="ECO:0000256" key="1">
    <source>
        <dbReference type="SAM" id="MobiDB-lite"/>
    </source>
</evidence>
<feature type="transmembrane region" description="Helical" evidence="2">
    <location>
        <begin position="20"/>
        <end position="41"/>
    </location>
</feature>
<accession>A0A9X4ATB6</accession>
<dbReference type="AlphaFoldDB" id="A0A9X4ATB6"/>
<gene>
    <name evidence="3" type="ORF">KEG57_26230</name>
</gene>